<organism evidence="1 2">
    <name type="scientific">Sphingomonas rustica</name>
    <dbReference type="NCBI Taxonomy" id="3103142"/>
    <lineage>
        <taxon>Bacteria</taxon>
        <taxon>Pseudomonadati</taxon>
        <taxon>Pseudomonadota</taxon>
        <taxon>Alphaproteobacteria</taxon>
        <taxon>Sphingomonadales</taxon>
        <taxon>Sphingomonadaceae</taxon>
        <taxon>Sphingomonas</taxon>
    </lineage>
</organism>
<name>A0ABV0B644_9SPHN</name>
<dbReference type="InterPro" id="IPR054248">
    <property type="entry name" value="DUF6975"/>
</dbReference>
<dbReference type="EMBL" id="JBDIZK010000003">
    <property type="protein sequence ID" value="MEN3747023.1"/>
    <property type="molecule type" value="Genomic_DNA"/>
</dbReference>
<dbReference type="Pfam" id="PF22391">
    <property type="entry name" value="DUF6975"/>
    <property type="match status" value="1"/>
</dbReference>
<dbReference type="RefSeq" id="WP_346246010.1">
    <property type="nucleotide sequence ID" value="NZ_JBDIZK010000003.1"/>
</dbReference>
<protein>
    <submittedName>
        <fullName evidence="1">Uncharacterized protein</fullName>
    </submittedName>
</protein>
<gene>
    <name evidence="1" type="ORF">TPR58_07580</name>
</gene>
<comment type="caution">
    <text evidence="1">The sequence shown here is derived from an EMBL/GenBank/DDBJ whole genome shotgun (WGS) entry which is preliminary data.</text>
</comment>
<accession>A0ABV0B644</accession>
<evidence type="ECO:0000313" key="1">
    <source>
        <dbReference type="EMBL" id="MEN3747023.1"/>
    </source>
</evidence>
<evidence type="ECO:0000313" key="2">
    <source>
        <dbReference type="Proteomes" id="UP001427805"/>
    </source>
</evidence>
<proteinExistence type="predicted"/>
<keyword evidence="2" id="KW-1185">Reference proteome</keyword>
<reference evidence="1 2" key="1">
    <citation type="submission" date="2024-05" db="EMBL/GenBank/DDBJ databases">
        <title>Sphingomonas sp. HF-S3 16S ribosomal RNA gene Genome sequencing and assembly.</title>
        <authorList>
            <person name="Lee H."/>
        </authorList>
    </citation>
    <scope>NUCLEOTIDE SEQUENCE [LARGE SCALE GENOMIC DNA]</scope>
    <source>
        <strain evidence="1 2">HF-S3</strain>
    </source>
</reference>
<sequence>MPFDSLQIAQSSGAAGPLGLLAASDGVAVHRWLGALAGNGEPIRDLADAAHYLCLLHATHPGVIDHAVLQAATGIERDWLESAAAAFAAERDYLARIAAAAGPVPSTPGQAECEAAAQQQRHAMETLARSDRAGCATGAALALALDWEAIRDLLDSGADRLDIAVPPRALPRAEETATVIGTLIANGRIERAMLFGAQQMFAQHRGLFDLLEARAGARGAI</sequence>
<dbReference type="Proteomes" id="UP001427805">
    <property type="component" value="Unassembled WGS sequence"/>
</dbReference>